<feature type="region of interest" description="Disordered" evidence="1">
    <location>
        <begin position="359"/>
        <end position="382"/>
    </location>
</feature>
<feature type="region of interest" description="Disordered" evidence="1">
    <location>
        <begin position="569"/>
        <end position="588"/>
    </location>
</feature>
<dbReference type="InterPro" id="IPR053793">
    <property type="entry name" value="PB1-like"/>
</dbReference>
<keyword evidence="4" id="KW-1185">Reference proteome</keyword>
<feature type="compositionally biased region" description="Pro residues" evidence="1">
    <location>
        <begin position="429"/>
        <end position="444"/>
    </location>
</feature>
<feature type="region of interest" description="Disordered" evidence="1">
    <location>
        <begin position="399"/>
        <end position="459"/>
    </location>
</feature>
<dbReference type="Pfam" id="PF00564">
    <property type="entry name" value="PB1"/>
    <property type="match status" value="1"/>
</dbReference>
<feature type="region of interest" description="Disordered" evidence="1">
    <location>
        <begin position="148"/>
        <end position="175"/>
    </location>
</feature>
<dbReference type="Gene3D" id="3.10.20.90">
    <property type="entry name" value="Phosphatidylinositol 3-kinase Catalytic Subunit, Chain A, domain 1"/>
    <property type="match status" value="1"/>
</dbReference>
<dbReference type="InterPro" id="IPR000270">
    <property type="entry name" value="PB1_dom"/>
</dbReference>
<feature type="region of interest" description="Disordered" evidence="1">
    <location>
        <begin position="205"/>
        <end position="267"/>
    </location>
</feature>
<feature type="compositionally biased region" description="Low complexity" evidence="1">
    <location>
        <begin position="227"/>
        <end position="236"/>
    </location>
</feature>
<dbReference type="PROSITE" id="PS51745">
    <property type="entry name" value="PB1"/>
    <property type="match status" value="1"/>
</dbReference>
<proteinExistence type="predicted"/>
<reference evidence="3" key="1">
    <citation type="submission" date="2023-03" db="EMBL/GenBank/DDBJ databases">
        <title>Massive genome expansion in bonnet fungi (Mycena s.s.) driven by repeated elements and novel gene families across ecological guilds.</title>
        <authorList>
            <consortium name="Lawrence Berkeley National Laboratory"/>
            <person name="Harder C.B."/>
            <person name="Miyauchi S."/>
            <person name="Viragh M."/>
            <person name="Kuo A."/>
            <person name="Thoen E."/>
            <person name="Andreopoulos B."/>
            <person name="Lu D."/>
            <person name="Skrede I."/>
            <person name="Drula E."/>
            <person name="Henrissat B."/>
            <person name="Morin E."/>
            <person name="Kohler A."/>
            <person name="Barry K."/>
            <person name="LaButti K."/>
            <person name="Morin E."/>
            <person name="Salamov A."/>
            <person name="Lipzen A."/>
            <person name="Mereny Z."/>
            <person name="Hegedus B."/>
            <person name="Baldrian P."/>
            <person name="Stursova M."/>
            <person name="Weitz H."/>
            <person name="Taylor A."/>
            <person name="Grigoriev I.V."/>
            <person name="Nagy L.G."/>
            <person name="Martin F."/>
            <person name="Kauserud H."/>
        </authorList>
    </citation>
    <scope>NUCLEOTIDE SEQUENCE</scope>
    <source>
        <strain evidence="3">9144</strain>
    </source>
</reference>
<sequence>MSSTQFKLTKRGGLTRRINFSSPPSWDVLSHRIHELFHIAVDRVGVSYIDTDQDEITLSSAEELRDYYQAFPSGGKLNVFDLSNEKSLPDTPRTTMRNTFGDIDGEGLPFNIDSEDGWQRLSMPPLGGGIFVPTRTDSPHAFIQVVETDASAPPDDDSASDSASEGRSTADFGGHFTSTLDKGKAKAVDPSSASSVVADDVASMGGWGTTRIETPPARAAPASGTVTPTAEPTPAAGLKEPTETDSTTEDPPLPTIDAASPPQPSLTNDVASLLTTLTNVVSSHPELSEGLRNIIRNATNGGYWNSHRAAVSQAAGDFMHATGEAAEGLRSRAEEEAGARVAEALSGMLRTLSQALGDDAAEHAESTNGAPTEEFGQPWRTSTWYGPPPSWPNMWGAQMGGTHMRGRGGGRGRGGRHHWTAHGPARGGPDPPSGPQPFLPPPAQPCSGNAQAAAEASTAEKAAEVPKAVLVSTGNAKVGYPPLEMYSVPHRHNTYHGYPSRRRIPENSSERVLHSITKRLAAMGITENAHPTLPAKLKEQLPEGRVSEEAENNIVSTLVEELLFMSPKPTASGSGLRNADLPISPLWE</sequence>
<feature type="domain" description="PB1" evidence="2">
    <location>
        <begin position="3"/>
        <end position="82"/>
    </location>
</feature>
<gene>
    <name evidence="3" type="ORF">GGX14DRAFT_489251</name>
</gene>
<name>A0AAD6YNZ1_9AGAR</name>
<feature type="compositionally biased region" description="Low complexity" evidence="1">
    <location>
        <begin position="450"/>
        <end position="459"/>
    </location>
</feature>
<comment type="caution">
    <text evidence="3">The sequence shown here is derived from an EMBL/GenBank/DDBJ whole genome shotgun (WGS) entry which is preliminary data.</text>
</comment>
<dbReference type="Proteomes" id="UP001219525">
    <property type="component" value="Unassembled WGS sequence"/>
</dbReference>
<evidence type="ECO:0000313" key="4">
    <source>
        <dbReference type="Proteomes" id="UP001219525"/>
    </source>
</evidence>
<dbReference type="AlphaFoldDB" id="A0AAD6YNZ1"/>
<feature type="compositionally biased region" description="Basic residues" evidence="1">
    <location>
        <begin position="404"/>
        <end position="420"/>
    </location>
</feature>
<organism evidence="3 4">
    <name type="scientific">Mycena pura</name>
    <dbReference type="NCBI Taxonomy" id="153505"/>
    <lineage>
        <taxon>Eukaryota</taxon>
        <taxon>Fungi</taxon>
        <taxon>Dikarya</taxon>
        <taxon>Basidiomycota</taxon>
        <taxon>Agaricomycotina</taxon>
        <taxon>Agaricomycetes</taxon>
        <taxon>Agaricomycetidae</taxon>
        <taxon>Agaricales</taxon>
        <taxon>Marasmiineae</taxon>
        <taxon>Mycenaceae</taxon>
        <taxon>Mycena</taxon>
    </lineage>
</organism>
<evidence type="ECO:0000313" key="3">
    <source>
        <dbReference type="EMBL" id="KAJ7225366.1"/>
    </source>
</evidence>
<protein>
    <recommendedName>
        <fullName evidence="2">PB1 domain-containing protein</fullName>
    </recommendedName>
</protein>
<dbReference type="SUPFAM" id="SSF54277">
    <property type="entry name" value="CAD &amp; PB1 domains"/>
    <property type="match status" value="1"/>
</dbReference>
<accession>A0AAD6YNZ1</accession>
<evidence type="ECO:0000256" key="1">
    <source>
        <dbReference type="SAM" id="MobiDB-lite"/>
    </source>
</evidence>
<dbReference type="EMBL" id="JARJCW010000004">
    <property type="protein sequence ID" value="KAJ7225366.1"/>
    <property type="molecule type" value="Genomic_DNA"/>
</dbReference>
<evidence type="ECO:0000259" key="2">
    <source>
        <dbReference type="PROSITE" id="PS51745"/>
    </source>
</evidence>